<organism evidence="1 2">
    <name type="scientific">Streptomyces qinglanensis</name>
    <dbReference type="NCBI Taxonomy" id="943816"/>
    <lineage>
        <taxon>Bacteria</taxon>
        <taxon>Bacillati</taxon>
        <taxon>Actinomycetota</taxon>
        <taxon>Actinomycetes</taxon>
        <taxon>Kitasatosporales</taxon>
        <taxon>Streptomycetaceae</taxon>
        <taxon>Streptomyces</taxon>
    </lineage>
</organism>
<proteinExistence type="predicted"/>
<dbReference type="PATRIC" id="fig|943816.4.peg.2583"/>
<dbReference type="AlphaFoldDB" id="A0A1E7K509"/>
<dbReference type="RefSeq" id="WP_019356639.1">
    <property type="nucleotide sequence ID" value="NZ_LJGV01000022.1"/>
</dbReference>
<sequence length="85" mass="9450">MSVFAEPSTDLSQDHAHHCLVYLDGAPHGLGGLMRLTVGTTVTARKIVVTHYGRHQHFEWAHTTKSASGIEVPLYRWTYSTCIAE</sequence>
<protein>
    <submittedName>
        <fullName evidence="1">Uncharacterized protein</fullName>
    </submittedName>
</protein>
<comment type="caution">
    <text evidence="1">The sequence shown here is derived from an EMBL/GenBank/DDBJ whole genome shotgun (WGS) entry which is preliminary data.</text>
</comment>
<gene>
    <name evidence="1" type="ORF">AN217_15630</name>
</gene>
<evidence type="ECO:0000313" key="1">
    <source>
        <dbReference type="EMBL" id="OEU99010.1"/>
    </source>
</evidence>
<dbReference type="Proteomes" id="UP000175829">
    <property type="component" value="Unassembled WGS sequence"/>
</dbReference>
<accession>A0A1E7K509</accession>
<dbReference type="InterPro" id="IPR046030">
    <property type="entry name" value="DUF5988"/>
</dbReference>
<dbReference type="Pfam" id="PF19450">
    <property type="entry name" value="DUF5988"/>
    <property type="match status" value="1"/>
</dbReference>
<name>A0A1E7K509_9ACTN</name>
<dbReference type="EMBL" id="LJGV01000022">
    <property type="protein sequence ID" value="OEU99010.1"/>
    <property type="molecule type" value="Genomic_DNA"/>
</dbReference>
<evidence type="ECO:0000313" key="2">
    <source>
        <dbReference type="Proteomes" id="UP000175829"/>
    </source>
</evidence>
<reference evidence="1 2" key="1">
    <citation type="journal article" date="2016" name="Front. Microbiol.">
        <title>Comparative Genomics Analysis of Streptomyces Species Reveals Their Adaptation to the Marine Environment and Their Diversity at the Genomic Level.</title>
        <authorList>
            <person name="Tian X."/>
            <person name="Zhang Z."/>
            <person name="Yang T."/>
            <person name="Chen M."/>
            <person name="Li J."/>
            <person name="Chen F."/>
            <person name="Yang J."/>
            <person name="Li W."/>
            <person name="Zhang B."/>
            <person name="Zhang Z."/>
            <person name="Wu J."/>
            <person name="Zhang C."/>
            <person name="Long L."/>
            <person name="Xiao J."/>
        </authorList>
    </citation>
    <scope>NUCLEOTIDE SEQUENCE [LARGE SCALE GENOMIC DNA]</scope>
    <source>
        <strain evidence="1 2">SCSIO M10379</strain>
    </source>
</reference>